<evidence type="ECO:0000256" key="6">
    <source>
        <dbReference type="ARBA" id="ARBA00022729"/>
    </source>
</evidence>
<dbReference type="SUPFAM" id="SSF74653">
    <property type="entry name" value="TolA/TonB C-terminal domain"/>
    <property type="match status" value="1"/>
</dbReference>
<dbReference type="Proteomes" id="UP001151081">
    <property type="component" value="Unassembled WGS sequence"/>
</dbReference>
<dbReference type="Gene3D" id="3.30.1150.10">
    <property type="match status" value="1"/>
</dbReference>
<proteinExistence type="predicted"/>
<dbReference type="EMBL" id="JAGTJJ010000014">
    <property type="protein sequence ID" value="MDC3983558.1"/>
    <property type="molecule type" value="Genomic_DNA"/>
</dbReference>
<evidence type="ECO:0000313" key="13">
    <source>
        <dbReference type="Proteomes" id="UP001151081"/>
    </source>
</evidence>
<dbReference type="GO" id="GO:0009279">
    <property type="term" value="C:cell outer membrane"/>
    <property type="evidence" value="ECO:0007669"/>
    <property type="project" value="UniProtKB-SubCell"/>
</dbReference>
<dbReference type="Gene3D" id="2.170.130.10">
    <property type="entry name" value="TonB-dependent receptor, plug domain"/>
    <property type="match status" value="1"/>
</dbReference>
<dbReference type="InterPro" id="IPR037066">
    <property type="entry name" value="Plug_dom_sf"/>
</dbReference>
<keyword evidence="7" id="KW-1133">Transmembrane helix</keyword>
<keyword evidence="5" id="KW-0812">Transmembrane</keyword>
<dbReference type="NCBIfam" id="TIGR01352">
    <property type="entry name" value="tonB_Cterm"/>
    <property type="match status" value="1"/>
</dbReference>
<name>A0A9X4ASU9_9BACT</name>
<dbReference type="Gene3D" id="2.60.40.1120">
    <property type="entry name" value="Carboxypeptidase-like, regulatory domain"/>
    <property type="match status" value="1"/>
</dbReference>
<dbReference type="SUPFAM" id="SSF49452">
    <property type="entry name" value="Starch-binding domain-like"/>
    <property type="match status" value="1"/>
</dbReference>
<gene>
    <name evidence="12" type="ORF">KEG57_23830</name>
</gene>
<dbReference type="Pfam" id="PF07715">
    <property type="entry name" value="Plug"/>
    <property type="match status" value="1"/>
</dbReference>
<keyword evidence="13" id="KW-1185">Reference proteome</keyword>
<accession>A0A9X4ASU9</accession>
<dbReference type="InterPro" id="IPR006260">
    <property type="entry name" value="TonB/TolA_C"/>
</dbReference>
<dbReference type="SUPFAM" id="SSF56935">
    <property type="entry name" value="Porins"/>
    <property type="match status" value="1"/>
</dbReference>
<evidence type="ECO:0000256" key="1">
    <source>
        <dbReference type="ARBA" id="ARBA00004167"/>
    </source>
</evidence>
<dbReference type="InterPro" id="IPR012910">
    <property type="entry name" value="Plug_dom"/>
</dbReference>
<keyword evidence="3" id="KW-0813">Transport</keyword>
<sequence length="946" mass="103414">MPARRRSATLIRRAAGYLRRGASLGGRTPFARRALAPWGRATSALVARGPRQGFRRRDPTARRIEAPRGGHACILAPRTLATLSDHPLRRGAAVAFLLTSLASRDALAGAPDEPPGATEAAPQAVVVPPQLKSDPGVKYPEQALKERFFEEVTVVLILDINASGAVRKATVEAPQGHGFDEAAVASAEKLVFEPARRGDKNIPARIKFRYVFVPPPPKLTGRVERQTKGSPIASASVTVRTADGAEHTTQTAADGSWTLENVMGGPTHITVAAQGYEPQSADEELTPGEETNVVLRLMPQKAPEEKGAESEDEPQVQEIVVRGERPPREVTKRTLKKEEIALIPGTNGDALRSLQNLPGVARPPPFGGQLIVRGSAPQDTITYVDGTPVPIVYHFGGLSSVVPTEALDKINFYPANYSAVYGRGMGGMVDVGIRDPKKDGQLHGMAQLDLIDARLLVEGTIPKTGVRFLIAGRRSWFDGWLGPVLTAAGAGVSTAPRYYDYQVMLQKDFGQRASLRLLFFGSDDGLEIFNENPNAGATSFSGIGTHTSFWRLQARYEHKLTDSTELKVTAAVGQDSMDIGFGALGFTTTELPISGRAEISQKVMRSVRANVGMDMIYSPYDLHIRFPRPRPPGVPAGGPEDVPLETTQSGNRLFGGMYTEWEIMPWRGMRIVPGLRLDYTSSTQSWDLSPRLNLRQELTSGSPRTALKAGAGIFYQPPGPLETDPVFGQEGLKSNRSVHYDVGFEQEFGPRVELSVNAFYKQLDRLVSDGAGNVGAGAVYGTEWLLRYKSDERFFGWIAYTLSRSERRPEPSEPSALSQYDQTHVLTTIGSYNFGRGYRLGARFRLVSGNPYTPTVRGAYDATTGSFQAATAYPPYGARLPFFHQLDVRFDKTWTFKSWKLSAYIDIQNIYNHQNPEGIAYNYDYTQSSYVSGLPILPSLGLRGEL</sequence>
<dbReference type="AlphaFoldDB" id="A0A9X4ASU9"/>
<evidence type="ECO:0000256" key="9">
    <source>
        <dbReference type="ARBA" id="ARBA00023237"/>
    </source>
</evidence>
<dbReference type="PANTHER" id="PTHR30069:SF29">
    <property type="entry name" value="HEMOGLOBIN AND HEMOGLOBIN-HAPTOGLOBIN-BINDING PROTEIN 1-RELATED"/>
    <property type="match status" value="1"/>
</dbReference>
<dbReference type="Pfam" id="PF13620">
    <property type="entry name" value="CarboxypepD_reg"/>
    <property type="match status" value="1"/>
</dbReference>
<evidence type="ECO:0000256" key="5">
    <source>
        <dbReference type="ARBA" id="ARBA00022692"/>
    </source>
</evidence>
<comment type="caution">
    <text evidence="12">The sequence shown here is derived from an EMBL/GenBank/DDBJ whole genome shotgun (WGS) entry which is preliminary data.</text>
</comment>
<dbReference type="InterPro" id="IPR036942">
    <property type="entry name" value="Beta-barrel_TonB_sf"/>
</dbReference>
<dbReference type="GO" id="GO:0030246">
    <property type="term" value="F:carbohydrate binding"/>
    <property type="evidence" value="ECO:0007669"/>
    <property type="project" value="InterPro"/>
</dbReference>
<evidence type="ECO:0000256" key="2">
    <source>
        <dbReference type="ARBA" id="ARBA00004571"/>
    </source>
</evidence>
<dbReference type="InterPro" id="IPR039426">
    <property type="entry name" value="TonB-dep_rcpt-like"/>
</dbReference>
<evidence type="ECO:0000259" key="10">
    <source>
        <dbReference type="Pfam" id="PF03544"/>
    </source>
</evidence>
<evidence type="ECO:0000313" key="12">
    <source>
        <dbReference type="EMBL" id="MDC3983558.1"/>
    </source>
</evidence>
<evidence type="ECO:0000256" key="3">
    <source>
        <dbReference type="ARBA" id="ARBA00022448"/>
    </source>
</evidence>
<keyword evidence="9" id="KW-0998">Cell outer membrane</keyword>
<feature type="domain" description="TonB C-terminal" evidence="10">
    <location>
        <begin position="137"/>
        <end position="212"/>
    </location>
</feature>
<dbReference type="PANTHER" id="PTHR30069">
    <property type="entry name" value="TONB-DEPENDENT OUTER MEMBRANE RECEPTOR"/>
    <property type="match status" value="1"/>
</dbReference>
<dbReference type="GO" id="GO:0044718">
    <property type="term" value="P:siderophore transmembrane transport"/>
    <property type="evidence" value="ECO:0007669"/>
    <property type="project" value="TreeGrafter"/>
</dbReference>
<dbReference type="Pfam" id="PF03544">
    <property type="entry name" value="TonB_C"/>
    <property type="match status" value="1"/>
</dbReference>
<evidence type="ECO:0000256" key="8">
    <source>
        <dbReference type="ARBA" id="ARBA00023136"/>
    </source>
</evidence>
<organism evidence="12 13">
    <name type="scientific">Polyangium jinanense</name>
    <dbReference type="NCBI Taxonomy" id="2829994"/>
    <lineage>
        <taxon>Bacteria</taxon>
        <taxon>Pseudomonadati</taxon>
        <taxon>Myxococcota</taxon>
        <taxon>Polyangia</taxon>
        <taxon>Polyangiales</taxon>
        <taxon>Polyangiaceae</taxon>
        <taxon>Polyangium</taxon>
    </lineage>
</organism>
<dbReference type="GO" id="GO:0015344">
    <property type="term" value="F:siderophore uptake transmembrane transporter activity"/>
    <property type="evidence" value="ECO:0007669"/>
    <property type="project" value="TreeGrafter"/>
</dbReference>
<dbReference type="InterPro" id="IPR037682">
    <property type="entry name" value="TonB_C"/>
</dbReference>
<evidence type="ECO:0000259" key="11">
    <source>
        <dbReference type="Pfam" id="PF07715"/>
    </source>
</evidence>
<protein>
    <submittedName>
        <fullName evidence="12">TonB family protein</fullName>
    </submittedName>
</protein>
<evidence type="ECO:0000256" key="4">
    <source>
        <dbReference type="ARBA" id="ARBA00022452"/>
    </source>
</evidence>
<dbReference type="InterPro" id="IPR013784">
    <property type="entry name" value="Carb-bd-like_fold"/>
</dbReference>
<reference evidence="12 13" key="1">
    <citation type="submission" date="2021-04" db="EMBL/GenBank/DDBJ databases">
        <title>Genome analysis of Polyangium sp.</title>
        <authorList>
            <person name="Li Y."/>
            <person name="Wang J."/>
        </authorList>
    </citation>
    <scope>NUCLEOTIDE SEQUENCE [LARGE SCALE GENOMIC DNA]</scope>
    <source>
        <strain evidence="12 13">SDU14</strain>
    </source>
</reference>
<comment type="subcellular location">
    <subcellularLocation>
        <location evidence="2">Cell outer membrane</location>
        <topology evidence="2">Multi-pass membrane protein</topology>
    </subcellularLocation>
    <subcellularLocation>
        <location evidence="1">Membrane</location>
        <topology evidence="1">Single-pass membrane protein</topology>
    </subcellularLocation>
</comment>
<keyword evidence="6" id="KW-0732">Signal</keyword>
<keyword evidence="8" id="KW-0472">Membrane</keyword>
<feature type="domain" description="TonB-dependent receptor plug" evidence="11">
    <location>
        <begin position="347"/>
        <end position="427"/>
    </location>
</feature>
<dbReference type="Gene3D" id="2.40.170.20">
    <property type="entry name" value="TonB-dependent receptor, beta-barrel domain"/>
    <property type="match status" value="1"/>
</dbReference>
<keyword evidence="4" id="KW-1134">Transmembrane beta strand</keyword>
<evidence type="ECO:0000256" key="7">
    <source>
        <dbReference type="ARBA" id="ARBA00022989"/>
    </source>
</evidence>